<dbReference type="AlphaFoldDB" id="A0A5K7XEX5"/>
<evidence type="ECO:0000313" key="4">
    <source>
        <dbReference type="Proteomes" id="UP000326837"/>
    </source>
</evidence>
<dbReference type="GO" id="GO:0016491">
    <property type="term" value="F:oxidoreductase activity"/>
    <property type="evidence" value="ECO:0007669"/>
    <property type="project" value="UniProtKB-KW"/>
</dbReference>
<reference evidence="4" key="1">
    <citation type="submission" date="2019-10" db="EMBL/GenBank/DDBJ databases">
        <title>Lacipirellula parvula gen. nov., sp. nov., representing a lineage of planctomycetes widespread in freshwater anoxic habitats, and description of the family Lacipirellulaceae.</title>
        <authorList>
            <person name="Dedysh S.N."/>
            <person name="Kulichevskaya I.S."/>
            <person name="Beletsky A.V."/>
            <person name="Rakitin A.L."/>
            <person name="Mardanov A.V."/>
            <person name="Ivanova A.A."/>
            <person name="Saltykova V.X."/>
            <person name="Rijpstra W.I.C."/>
            <person name="Sinninghe Damste J.S."/>
            <person name="Ravin N.V."/>
        </authorList>
    </citation>
    <scope>NUCLEOTIDE SEQUENCE [LARGE SCALE GENOMIC DNA]</scope>
    <source>
        <strain evidence="4">PX69</strain>
    </source>
</reference>
<keyword evidence="1" id="KW-0472">Membrane</keyword>
<dbReference type="InterPro" id="IPR050464">
    <property type="entry name" value="Zeta_carotene_desat/Oxidored"/>
</dbReference>
<organism evidence="3 4">
    <name type="scientific">Lacipirellula parvula</name>
    <dbReference type="NCBI Taxonomy" id="2650471"/>
    <lineage>
        <taxon>Bacteria</taxon>
        <taxon>Pseudomonadati</taxon>
        <taxon>Planctomycetota</taxon>
        <taxon>Planctomycetia</taxon>
        <taxon>Pirellulales</taxon>
        <taxon>Lacipirellulaceae</taxon>
        <taxon>Lacipirellula</taxon>
    </lineage>
</organism>
<feature type="transmembrane region" description="Helical" evidence="1">
    <location>
        <begin position="546"/>
        <end position="567"/>
    </location>
</feature>
<sequence length="568" mass="63413">MPSSAQSAVEQIAQVAKTLQQQRRLSAAHEFAQRGYAVSIYESNCDAGGFFRSARMPLDNGMPSEYSWHGFGPWYHNTFDVMSQIPFDESGSVYDKGLTRPIDFGLAPDEGQAQFNDGWAIIPVSKMFRMSGLDSLRWSWLLLKTWAANHRTCQGYSRLNAAEQRKPLLSDLGWKNWRACFGPWVGSDWTNVSLHHVGQFFRKQLISKPSHQHGADEEGPAWQHSAGSGWLLLRGPSSEVWINRWVKHLQECGVAFHWQAPLLKFEFDGRDVTAAHLKSGDSVQADYYVLATNPFAATDILDRTPHLADLDQLRLFRPLTQDGPHTQVSFRIAFSERVNWLRKRAAIIIADSEFNLTLCADEQVWSPDVTLGEGVESLWTGTACVSKVAGRLYGITVDECSREQFIAEVLAQLSSCNGLDKLITEANQGRGFSSFQIMRVEVWHEWLFTSKGLQAEQPKWVTTTNTQPYQPTQATPVANLILAGAHTKTEADVWSIEGAVESGRRAAQVVEPSVKVIPQYKPAWLRTISALDDICYSVGAAHVLDLFAVGLLGVIAFAPIAILYVWLS</sequence>
<keyword evidence="4" id="KW-1185">Reference proteome</keyword>
<keyword evidence="1" id="KW-0812">Transmembrane</keyword>
<dbReference type="Proteomes" id="UP000326837">
    <property type="component" value="Chromosome"/>
</dbReference>
<proteinExistence type="predicted"/>
<dbReference type="PANTHER" id="PTHR42923:SF46">
    <property type="entry name" value="AMINE OXIDASE"/>
    <property type="match status" value="1"/>
</dbReference>
<protein>
    <submittedName>
        <fullName evidence="3">Phytoene desaturase</fullName>
        <ecNumber evidence="3">1.14.99.-</ecNumber>
    </submittedName>
</protein>
<evidence type="ECO:0000256" key="1">
    <source>
        <dbReference type="SAM" id="Phobius"/>
    </source>
</evidence>
<accession>A0A5K7XEX5</accession>
<dbReference type="InterPro" id="IPR002937">
    <property type="entry name" value="Amino_oxidase"/>
</dbReference>
<dbReference type="InterPro" id="IPR036188">
    <property type="entry name" value="FAD/NAD-bd_sf"/>
</dbReference>
<keyword evidence="3" id="KW-0560">Oxidoreductase</keyword>
<dbReference type="PANTHER" id="PTHR42923">
    <property type="entry name" value="PROTOPORPHYRINOGEN OXIDASE"/>
    <property type="match status" value="1"/>
</dbReference>
<evidence type="ECO:0000313" key="3">
    <source>
        <dbReference type="EMBL" id="BBO33431.1"/>
    </source>
</evidence>
<dbReference type="KEGG" id="lpav:PLANPX_3043"/>
<feature type="domain" description="Amine oxidase" evidence="2">
    <location>
        <begin position="25"/>
        <end position="510"/>
    </location>
</feature>
<gene>
    <name evidence="3" type="ORF">PLANPX_3043</name>
</gene>
<evidence type="ECO:0000259" key="2">
    <source>
        <dbReference type="Pfam" id="PF01593"/>
    </source>
</evidence>
<dbReference type="EMBL" id="AP021861">
    <property type="protein sequence ID" value="BBO33431.1"/>
    <property type="molecule type" value="Genomic_DNA"/>
</dbReference>
<keyword evidence="1" id="KW-1133">Transmembrane helix</keyword>
<name>A0A5K7XEX5_9BACT</name>
<dbReference type="Gene3D" id="3.50.50.60">
    <property type="entry name" value="FAD/NAD(P)-binding domain"/>
    <property type="match status" value="1"/>
</dbReference>
<dbReference type="EC" id="1.14.99.-" evidence="3"/>
<dbReference type="Pfam" id="PF01593">
    <property type="entry name" value="Amino_oxidase"/>
    <property type="match status" value="1"/>
</dbReference>
<dbReference type="RefSeq" id="WP_152099201.1">
    <property type="nucleotide sequence ID" value="NZ_AP021861.1"/>
</dbReference>
<dbReference type="SUPFAM" id="SSF51905">
    <property type="entry name" value="FAD/NAD(P)-binding domain"/>
    <property type="match status" value="1"/>
</dbReference>